<evidence type="ECO:0000313" key="2">
    <source>
        <dbReference type="Proteomes" id="UP000807306"/>
    </source>
</evidence>
<organism evidence="1 2">
    <name type="scientific">Crepidotus variabilis</name>
    <dbReference type="NCBI Taxonomy" id="179855"/>
    <lineage>
        <taxon>Eukaryota</taxon>
        <taxon>Fungi</taxon>
        <taxon>Dikarya</taxon>
        <taxon>Basidiomycota</taxon>
        <taxon>Agaricomycotina</taxon>
        <taxon>Agaricomycetes</taxon>
        <taxon>Agaricomycetidae</taxon>
        <taxon>Agaricales</taxon>
        <taxon>Agaricineae</taxon>
        <taxon>Crepidotaceae</taxon>
        <taxon>Crepidotus</taxon>
    </lineage>
</organism>
<comment type="caution">
    <text evidence="1">The sequence shown here is derived from an EMBL/GenBank/DDBJ whole genome shotgun (WGS) entry which is preliminary data.</text>
</comment>
<proteinExistence type="predicted"/>
<accession>A0A9P6EJ22</accession>
<dbReference type="EMBL" id="MU157839">
    <property type="protein sequence ID" value="KAF9530591.1"/>
    <property type="molecule type" value="Genomic_DNA"/>
</dbReference>
<dbReference type="AlphaFoldDB" id="A0A9P6EJ22"/>
<sequence length="365" mass="41128">MAQSPKFKPVSYAEVVKTFSDQDVQADMTNACEKLAHAMTSMVVKFDTLVKQIHTIDLLRHSSPMKPRWDAMRKDLVDHLWHFRTNAAIISGRMRLFESAVLPMVARSSEERSGRSTPNRESLQVLQSYMTISAEHAALAKSLVDANVKFSQTLLLFLHEITKNAAKHSPNGQQEMSELHKRLTEFEKHIHWLLVANRDSTTTNPSHIFFTCSKIVLSSGRAPGQSKLTRRPLLLDGDLTGVGQAYEQSDRKRNEVAHAQYTAQMRQNRTDPLATAHSMLSSFLLDTLLMTESGLSLFLSIWSRLRTDCMEVFQWLKDPKMASPIAVTCYLETRGGLYSPLSHALDVYTAGFDASPLASEKMESR</sequence>
<protein>
    <submittedName>
        <fullName evidence="1">Uncharacterized protein</fullName>
    </submittedName>
</protein>
<gene>
    <name evidence="1" type="ORF">CPB83DRAFT_850588</name>
</gene>
<dbReference type="OrthoDB" id="2836601at2759"/>
<keyword evidence="2" id="KW-1185">Reference proteome</keyword>
<reference evidence="1" key="1">
    <citation type="submission" date="2020-11" db="EMBL/GenBank/DDBJ databases">
        <authorList>
            <consortium name="DOE Joint Genome Institute"/>
            <person name="Ahrendt S."/>
            <person name="Riley R."/>
            <person name="Andreopoulos W."/>
            <person name="Labutti K."/>
            <person name="Pangilinan J."/>
            <person name="Ruiz-Duenas F.J."/>
            <person name="Barrasa J.M."/>
            <person name="Sanchez-Garcia M."/>
            <person name="Camarero S."/>
            <person name="Miyauchi S."/>
            <person name="Serrano A."/>
            <person name="Linde D."/>
            <person name="Babiker R."/>
            <person name="Drula E."/>
            <person name="Ayuso-Fernandez I."/>
            <person name="Pacheco R."/>
            <person name="Padilla G."/>
            <person name="Ferreira P."/>
            <person name="Barriuso J."/>
            <person name="Kellner H."/>
            <person name="Castanera R."/>
            <person name="Alfaro M."/>
            <person name="Ramirez L."/>
            <person name="Pisabarro A.G."/>
            <person name="Kuo A."/>
            <person name="Tritt A."/>
            <person name="Lipzen A."/>
            <person name="He G."/>
            <person name="Yan M."/>
            <person name="Ng V."/>
            <person name="Cullen D."/>
            <person name="Martin F."/>
            <person name="Rosso M.-N."/>
            <person name="Henrissat B."/>
            <person name="Hibbett D."/>
            <person name="Martinez A.T."/>
            <person name="Grigoriev I.V."/>
        </authorList>
    </citation>
    <scope>NUCLEOTIDE SEQUENCE</scope>
    <source>
        <strain evidence="1">CBS 506.95</strain>
    </source>
</reference>
<dbReference type="Proteomes" id="UP000807306">
    <property type="component" value="Unassembled WGS sequence"/>
</dbReference>
<evidence type="ECO:0000313" key="1">
    <source>
        <dbReference type="EMBL" id="KAF9530591.1"/>
    </source>
</evidence>
<name>A0A9P6EJ22_9AGAR</name>